<dbReference type="EMBL" id="JAKNCT010000005">
    <property type="protein sequence ID" value="MCG5030899.1"/>
    <property type="molecule type" value="Genomic_DNA"/>
</dbReference>
<dbReference type="RefSeq" id="WP_237978549.1">
    <property type="nucleotide sequence ID" value="NZ_JAKNCT010000005.1"/>
</dbReference>
<name>A0ABS9MQN0_9BURK</name>
<reference evidence="1 2" key="1">
    <citation type="submission" date="2022-02" db="EMBL/GenBank/DDBJ databases">
        <title>Mesosutterella porci, a novel member of the family Sutterellaceae from pig feces.</title>
        <authorList>
            <person name="Wylensek D."/>
            <person name="Clavel T."/>
        </authorList>
    </citation>
    <scope>NUCLEOTIDE SEQUENCE [LARGE SCALE GENOMIC DNA]</scope>
    <source>
        <strain evidence="2">oilRF-744-wt-GAM-9</strain>
    </source>
</reference>
<dbReference type="Proteomes" id="UP001297600">
    <property type="component" value="Unassembled WGS sequence"/>
</dbReference>
<evidence type="ECO:0000313" key="2">
    <source>
        <dbReference type="Proteomes" id="UP001297600"/>
    </source>
</evidence>
<gene>
    <name evidence="1" type="ORF">MAF45_05500</name>
</gene>
<protein>
    <submittedName>
        <fullName evidence="1">Uncharacterized protein</fullName>
    </submittedName>
</protein>
<proteinExistence type="predicted"/>
<organism evidence="1 2">
    <name type="scientific">Mesosutterella porci</name>
    <dbReference type="NCBI Taxonomy" id="2915351"/>
    <lineage>
        <taxon>Bacteria</taxon>
        <taxon>Pseudomonadati</taxon>
        <taxon>Pseudomonadota</taxon>
        <taxon>Betaproteobacteria</taxon>
        <taxon>Burkholderiales</taxon>
        <taxon>Sutterellaceae</taxon>
        <taxon>Mesosutterella</taxon>
    </lineage>
</organism>
<accession>A0ABS9MQN0</accession>
<evidence type="ECO:0000313" key="1">
    <source>
        <dbReference type="EMBL" id="MCG5030899.1"/>
    </source>
</evidence>
<sequence length="95" mass="10834">MEKAQDQSSLDSILSTLQISVTPLERSSLAIYDGDSDYPYRTVRSVKNGCRLCIEVNGKWQRPEYADPVEPMGAGYPYWTKEELEDAMDDDFLFS</sequence>
<comment type="caution">
    <text evidence="1">The sequence shown here is derived from an EMBL/GenBank/DDBJ whole genome shotgun (WGS) entry which is preliminary data.</text>
</comment>
<keyword evidence="2" id="KW-1185">Reference proteome</keyword>